<feature type="transmembrane region" description="Helical" evidence="7">
    <location>
        <begin position="127"/>
        <end position="156"/>
    </location>
</feature>
<dbReference type="SUPFAM" id="SSF81345">
    <property type="entry name" value="ABC transporter involved in vitamin B12 uptake, BtuC"/>
    <property type="match status" value="1"/>
</dbReference>
<keyword evidence="6" id="KW-0813">Transport</keyword>
<comment type="similarity">
    <text evidence="2 6">Belongs to the ABC-3 integral membrane protein family.</text>
</comment>
<comment type="caution">
    <text evidence="8">The sequence shown here is derived from an EMBL/GenBank/DDBJ whole genome shotgun (WGS) entry which is preliminary data.</text>
</comment>
<proteinExistence type="inferred from homology"/>
<feature type="transmembrane region" description="Helical" evidence="7">
    <location>
        <begin position="39"/>
        <end position="60"/>
    </location>
</feature>
<organism evidence="8 9">
    <name type="scientific">Cognatiluteimonas sedimenti</name>
    <dbReference type="NCBI Taxonomy" id="2927791"/>
    <lineage>
        <taxon>Bacteria</taxon>
        <taxon>Pseudomonadati</taxon>
        <taxon>Pseudomonadota</taxon>
        <taxon>Gammaproteobacteria</taxon>
        <taxon>Lysobacterales</taxon>
        <taxon>Lysobacteraceae</taxon>
        <taxon>Cognatiluteimonas</taxon>
    </lineage>
</organism>
<feature type="transmembrane region" description="Helical" evidence="7">
    <location>
        <begin position="98"/>
        <end position="115"/>
    </location>
</feature>
<evidence type="ECO:0000256" key="1">
    <source>
        <dbReference type="ARBA" id="ARBA00004141"/>
    </source>
</evidence>
<dbReference type="PANTHER" id="PTHR30477:SF19">
    <property type="entry name" value="METAL ABC TRANSPORTER PERMEASE"/>
    <property type="match status" value="1"/>
</dbReference>
<dbReference type="InterPro" id="IPR001626">
    <property type="entry name" value="ABC_TroCD"/>
</dbReference>
<evidence type="ECO:0000256" key="5">
    <source>
        <dbReference type="ARBA" id="ARBA00023136"/>
    </source>
</evidence>
<accession>A0ABT0A2T1</accession>
<reference evidence="8 9" key="1">
    <citation type="submission" date="2022-03" db="EMBL/GenBank/DDBJ databases">
        <title>Luteimonas soily sp. nov., a novel bacterium isolated from the soil.</title>
        <authorList>
            <person name="Zhang X."/>
        </authorList>
    </citation>
    <scope>NUCLEOTIDE SEQUENCE [LARGE SCALE GENOMIC DNA]</scope>
    <source>
        <strain evidence="8 9">50</strain>
    </source>
</reference>
<gene>
    <name evidence="8" type="ORF">MQC88_04805</name>
</gene>
<feature type="transmembrane region" description="Helical" evidence="7">
    <location>
        <begin position="233"/>
        <end position="252"/>
    </location>
</feature>
<keyword evidence="5 7" id="KW-0472">Membrane</keyword>
<evidence type="ECO:0000256" key="6">
    <source>
        <dbReference type="RuleBase" id="RU003943"/>
    </source>
</evidence>
<name>A0ABT0A2T1_9GAMM</name>
<dbReference type="PANTHER" id="PTHR30477">
    <property type="entry name" value="ABC-TRANSPORTER METAL-BINDING PROTEIN"/>
    <property type="match status" value="1"/>
</dbReference>
<evidence type="ECO:0000313" key="9">
    <source>
        <dbReference type="Proteomes" id="UP001165423"/>
    </source>
</evidence>
<sequence>MTFHWQGLDIAILGPACVAGLIVLSTHVPLGKQVLSRGIIFIDLAIAQIAGLGVILAQYLGIDEHGFGVQVAAAIAALAGAGLLSWTDRRWPEYQEPLIGTLFVLAATGGLLLLANNPQGGEHLKDLLVGQILWVGYPQLLLPALLSAALLGVLWWRRGRLAGVWFYGLFALAITVSVQLVGVYLVFASLIVPALATAGMRGRGRLGAAYAIGILGYVAGLALSAVLDLPSGAMIVWTLAGVALLAQALPAVRRSHPAHAAPGGVFELGDGAR</sequence>
<evidence type="ECO:0000313" key="8">
    <source>
        <dbReference type="EMBL" id="MCJ0825284.1"/>
    </source>
</evidence>
<comment type="subcellular location">
    <subcellularLocation>
        <location evidence="6">Cell membrane</location>
        <topology evidence="6">Multi-pass membrane protein</topology>
    </subcellularLocation>
    <subcellularLocation>
        <location evidence="1">Membrane</location>
        <topology evidence="1">Multi-pass membrane protein</topology>
    </subcellularLocation>
</comment>
<feature type="transmembrane region" description="Helical" evidence="7">
    <location>
        <begin position="67"/>
        <end position="86"/>
    </location>
</feature>
<dbReference type="RefSeq" id="WP_243319518.1">
    <property type="nucleotide sequence ID" value="NZ_JALGCL010000001.1"/>
</dbReference>
<feature type="transmembrane region" description="Helical" evidence="7">
    <location>
        <begin position="7"/>
        <end position="27"/>
    </location>
</feature>
<keyword evidence="4 7" id="KW-1133">Transmembrane helix</keyword>
<dbReference type="Pfam" id="PF00950">
    <property type="entry name" value="ABC-3"/>
    <property type="match status" value="2"/>
</dbReference>
<evidence type="ECO:0000256" key="2">
    <source>
        <dbReference type="ARBA" id="ARBA00008034"/>
    </source>
</evidence>
<evidence type="ECO:0000256" key="7">
    <source>
        <dbReference type="SAM" id="Phobius"/>
    </source>
</evidence>
<evidence type="ECO:0000256" key="4">
    <source>
        <dbReference type="ARBA" id="ARBA00022989"/>
    </source>
</evidence>
<dbReference type="Gene3D" id="1.10.3470.10">
    <property type="entry name" value="ABC transporter involved in vitamin B12 uptake, BtuC"/>
    <property type="match status" value="1"/>
</dbReference>
<protein>
    <submittedName>
        <fullName evidence="8">Metal ABC transporter permease</fullName>
    </submittedName>
</protein>
<keyword evidence="3 6" id="KW-0812">Transmembrane</keyword>
<dbReference type="EMBL" id="JALGCL010000001">
    <property type="protein sequence ID" value="MCJ0825284.1"/>
    <property type="molecule type" value="Genomic_DNA"/>
</dbReference>
<feature type="transmembrane region" description="Helical" evidence="7">
    <location>
        <begin position="162"/>
        <end position="195"/>
    </location>
</feature>
<keyword evidence="9" id="KW-1185">Reference proteome</keyword>
<dbReference type="Proteomes" id="UP001165423">
    <property type="component" value="Unassembled WGS sequence"/>
</dbReference>
<dbReference type="InterPro" id="IPR037294">
    <property type="entry name" value="ABC_BtuC-like"/>
</dbReference>
<evidence type="ECO:0000256" key="3">
    <source>
        <dbReference type="ARBA" id="ARBA00022692"/>
    </source>
</evidence>
<feature type="transmembrane region" description="Helical" evidence="7">
    <location>
        <begin position="207"/>
        <end position="227"/>
    </location>
</feature>